<proteinExistence type="predicted"/>
<evidence type="ECO:0000256" key="1">
    <source>
        <dbReference type="SAM" id="SignalP"/>
    </source>
</evidence>
<dbReference type="Pfam" id="PF11322">
    <property type="entry name" value="DUF3124"/>
    <property type="match status" value="1"/>
</dbReference>
<feature type="signal peptide" evidence="1">
    <location>
        <begin position="1"/>
        <end position="25"/>
    </location>
</feature>
<sequence>MKKSRGLSFLALVALVLLAPMIGHAEGGTDLSEGQTIYVPAYSHIYVGNRENPFLLTVTLSIRNIDTKHPVTITAADYYDTKGKRIRKYLEQPVSLGPLESIRYVVPQKDKSGGSGANFIVEWTSTKAVNPLFVETIMIGAESQQGISFTSSGKAISTEN</sequence>
<comment type="caution">
    <text evidence="2">The sequence shown here is derived from an EMBL/GenBank/DDBJ whole genome shotgun (WGS) entry which is preliminary data.</text>
</comment>
<protein>
    <submittedName>
        <fullName evidence="2">DUF3124 domain-containing protein</fullName>
    </submittedName>
</protein>
<dbReference type="EMBL" id="JAPHEH010000001">
    <property type="protein sequence ID" value="MDG4474581.1"/>
    <property type="molecule type" value="Genomic_DNA"/>
</dbReference>
<dbReference type="RefSeq" id="WP_307631563.1">
    <property type="nucleotide sequence ID" value="NZ_JAPHEH010000001.1"/>
</dbReference>
<accession>A0A9X4ME23</accession>
<keyword evidence="1" id="KW-0732">Signal</keyword>
<gene>
    <name evidence="2" type="ORF">OLX77_00225</name>
</gene>
<name>A0A9X4ME23_9BACT</name>
<evidence type="ECO:0000313" key="3">
    <source>
        <dbReference type="Proteomes" id="UP001154240"/>
    </source>
</evidence>
<organism evidence="2 3">
    <name type="scientific">Thiovibrio frasassiensis</name>
    <dbReference type="NCBI Taxonomy" id="2984131"/>
    <lineage>
        <taxon>Bacteria</taxon>
        <taxon>Pseudomonadati</taxon>
        <taxon>Thermodesulfobacteriota</taxon>
        <taxon>Desulfobulbia</taxon>
        <taxon>Desulfobulbales</taxon>
        <taxon>Thiovibrionaceae</taxon>
        <taxon>Thiovibrio</taxon>
    </lineage>
</organism>
<dbReference type="InterPro" id="IPR021471">
    <property type="entry name" value="DUF3124"/>
</dbReference>
<reference evidence="2" key="2">
    <citation type="submission" date="2022-10" db="EMBL/GenBank/DDBJ databases">
        <authorList>
            <person name="Aronson H.S."/>
        </authorList>
    </citation>
    <scope>NUCLEOTIDE SEQUENCE</scope>
    <source>
        <strain evidence="2">RS19-109</strain>
    </source>
</reference>
<keyword evidence="3" id="KW-1185">Reference proteome</keyword>
<evidence type="ECO:0000313" key="2">
    <source>
        <dbReference type="EMBL" id="MDG4474581.1"/>
    </source>
</evidence>
<feature type="chain" id="PRO_5040997276" evidence="1">
    <location>
        <begin position="26"/>
        <end position="160"/>
    </location>
</feature>
<dbReference type="Proteomes" id="UP001154240">
    <property type="component" value="Unassembled WGS sequence"/>
</dbReference>
<reference evidence="2" key="1">
    <citation type="journal article" date="2022" name="bioRxiv">
        <title>Thiovibrio frasassiensisgen. nov., sp. nov., an autotrophic, elemental sulfur disproportionating bacterium isolated from sulfidic karst sediment, and proposal of Thiovibrionaceae fam. nov.</title>
        <authorList>
            <person name="Aronson H."/>
            <person name="Thomas C."/>
            <person name="Bhattacharyya M."/>
            <person name="Eckstein S."/>
            <person name="Jensen S."/>
            <person name="Barco R."/>
            <person name="Macalady J."/>
            <person name="Amend J."/>
        </authorList>
    </citation>
    <scope>NUCLEOTIDE SEQUENCE</scope>
    <source>
        <strain evidence="2">RS19-109</strain>
    </source>
</reference>
<dbReference type="AlphaFoldDB" id="A0A9X4ME23"/>